<dbReference type="RefSeq" id="XP_067717603.1">
    <property type="nucleotide sequence ID" value="XM_067861502.1"/>
</dbReference>
<reference evidence="2 3" key="1">
    <citation type="submission" date="2021-06" db="EMBL/GenBank/DDBJ databases">
        <title>Genome sequence of Babesia caballi.</title>
        <authorList>
            <person name="Yamagishi J."/>
            <person name="Kidaka T."/>
            <person name="Ochi A."/>
        </authorList>
    </citation>
    <scope>NUCLEOTIDE SEQUENCE [LARGE SCALE GENOMIC DNA]</scope>
    <source>
        <strain evidence="2">USDA-D6B2</strain>
    </source>
</reference>
<protein>
    <submittedName>
        <fullName evidence="2">Transmembrane protein, putative</fullName>
    </submittedName>
</protein>
<sequence length="232" mass="26085">MFAPILVLWLCILNCVAVCSRKAGLHGRHTLAALGGSGVQERTFRRRWRLRSAISDDLDEAIRRELVTVIKKSPKSTHLPVGDGGFMRAEAARIRRLIVPEDYEVDLNKYWEVVRVPRRGFLGDVAAWVFGDEQFVAYSAWQYRPNIFCKGGNLTLEIHYKIPVTFGGTKDLFFEPIVVYTCDVSPGKYIEGAAVFSPGSVEILTHPLLPWRKIPVGTFMVTASCLPTVFSR</sequence>
<dbReference type="AlphaFoldDB" id="A0AAV4M3Y5"/>
<keyword evidence="3" id="KW-1185">Reference proteome</keyword>
<evidence type="ECO:0000256" key="1">
    <source>
        <dbReference type="SAM" id="SignalP"/>
    </source>
</evidence>
<keyword evidence="1" id="KW-0732">Signal</keyword>
<evidence type="ECO:0000313" key="3">
    <source>
        <dbReference type="Proteomes" id="UP001497744"/>
    </source>
</evidence>
<feature type="signal peptide" evidence="1">
    <location>
        <begin position="1"/>
        <end position="17"/>
    </location>
</feature>
<keyword evidence="2" id="KW-0472">Membrane</keyword>
<evidence type="ECO:0000313" key="2">
    <source>
        <dbReference type="EMBL" id="GIX65534.1"/>
    </source>
</evidence>
<comment type="caution">
    <text evidence="2">The sequence shown here is derived from an EMBL/GenBank/DDBJ whole genome shotgun (WGS) entry which is preliminary data.</text>
</comment>
<dbReference type="GeneID" id="94197015"/>
<gene>
    <name evidence="2" type="ORF">BcabD6B2_49690</name>
</gene>
<accession>A0AAV4M3Y5</accession>
<keyword evidence="2" id="KW-0812">Transmembrane</keyword>
<organism evidence="2 3">
    <name type="scientific">Babesia caballi</name>
    <dbReference type="NCBI Taxonomy" id="5871"/>
    <lineage>
        <taxon>Eukaryota</taxon>
        <taxon>Sar</taxon>
        <taxon>Alveolata</taxon>
        <taxon>Apicomplexa</taxon>
        <taxon>Aconoidasida</taxon>
        <taxon>Piroplasmida</taxon>
        <taxon>Babesiidae</taxon>
        <taxon>Babesia</taxon>
    </lineage>
</organism>
<proteinExistence type="predicted"/>
<dbReference type="EMBL" id="BPLF01000005">
    <property type="protein sequence ID" value="GIX65534.1"/>
    <property type="molecule type" value="Genomic_DNA"/>
</dbReference>
<dbReference type="Proteomes" id="UP001497744">
    <property type="component" value="Unassembled WGS sequence"/>
</dbReference>
<name>A0AAV4M3Y5_BABCB</name>
<feature type="chain" id="PRO_5043876077" evidence="1">
    <location>
        <begin position="18"/>
        <end position="232"/>
    </location>
</feature>